<dbReference type="InterPro" id="IPR023214">
    <property type="entry name" value="HAD_sf"/>
</dbReference>
<accession>A0ABS7QZ71</accession>
<dbReference type="InterPro" id="IPR005519">
    <property type="entry name" value="Acid_phosphat_B-like"/>
</dbReference>
<organism evidence="4 5">
    <name type="scientific">Streptantibioticus parmotrematis</name>
    <dbReference type="NCBI Taxonomy" id="2873249"/>
    <lineage>
        <taxon>Bacteria</taxon>
        <taxon>Bacillati</taxon>
        <taxon>Actinomycetota</taxon>
        <taxon>Actinomycetes</taxon>
        <taxon>Kitasatosporales</taxon>
        <taxon>Streptomycetaceae</taxon>
        <taxon>Streptantibioticus</taxon>
    </lineage>
</organism>
<keyword evidence="5" id="KW-1185">Reference proteome</keyword>
<evidence type="ECO:0000256" key="3">
    <source>
        <dbReference type="SAM" id="SignalP"/>
    </source>
</evidence>
<dbReference type="Gene3D" id="3.40.50.1000">
    <property type="entry name" value="HAD superfamily/HAD-like"/>
    <property type="match status" value="1"/>
</dbReference>
<gene>
    <name evidence="4" type="ORF">K7472_19780</name>
</gene>
<dbReference type="Proteomes" id="UP001198565">
    <property type="component" value="Unassembled WGS sequence"/>
</dbReference>
<keyword evidence="1 3" id="KW-0732">Signal</keyword>
<dbReference type="Pfam" id="PF03767">
    <property type="entry name" value="Acid_phosphat_B"/>
    <property type="match status" value="1"/>
</dbReference>
<dbReference type="RefSeq" id="WP_222979833.1">
    <property type="nucleotide sequence ID" value="NZ_JAINVZ010000014.1"/>
</dbReference>
<dbReference type="EMBL" id="JAINVZ010000014">
    <property type="protein sequence ID" value="MBY8887069.1"/>
    <property type="molecule type" value="Genomic_DNA"/>
</dbReference>
<evidence type="ECO:0000256" key="2">
    <source>
        <dbReference type="SAM" id="MobiDB-lite"/>
    </source>
</evidence>
<feature type="region of interest" description="Disordered" evidence="2">
    <location>
        <begin position="36"/>
        <end position="63"/>
    </location>
</feature>
<feature type="compositionally biased region" description="Low complexity" evidence="2">
    <location>
        <begin position="36"/>
        <end position="51"/>
    </location>
</feature>
<dbReference type="PANTHER" id="PTHR31284">
    <property type="entry name" value="ACID PHOSPHATASE-LIKE PROTEIN"/>
    <property type="match status" value="1"/>
</dbReference>
<feature type="chain" id="PRO_5045444655" description="Acid phosphatase" evidence="3">
    <location>
        <begin position="34"/>
        <end position="283"/>
    </location>
</feature>
<evidence type="ECO:0000313" key="5">
    <source>
        <dbReference type="Proteomes" id="UP001198565"/>
    </source>
</evidence>
<comment type="caution">
    <text evidence="4">The sequence shown here is derived from an EMBL/GenBank/DDBJ whole genome shotgun (WGS) entry which is preliminary data.</text>
</comment>
<reference evidence="4 5" key="1">
    <citation type="submission" date="2021-08" db="EMBL/GenBank/DDBJ databases">
        <title>Streptomyces sp. PTM05 isolated from lichen.</title>
        <authorList>
            <person name="Somphong A."/>
            <person name="Phongsopitanun W."/>
            <person name="Tanasupawat S."/>
        </authorList>
    </citation>
    <scope>NUCLEOTIDE SEQUENCE [LARGE SCALE GENOMIC DNA]</scope>
    <source>
        <strain evidence="4 5">Ptm05</strain>
    </source>
</reference>
<evidence type="ECO:0000256" key="1">
    <source>
        <dbReference type="ARBA" id="ARBA00022729"/>
    </source>
</evidence>
<sequence>MRTRLISATSTTARMALAAALSAVLAGAGVAAAATGGTQNGPTATTAAVAPAPTPPPDYKRVGSEPRNLDQLKAQINAYYNGYTDASGHHHIGPHSQWAADVATQIGKAKAYLEERLAHHAPRVPAIMLDIDDTSISTYPVNADYDFGGGADASAADAQADADNTYPVVQPTLDLATWAHAHGVKVVFITGRHDNLTTVTRNQLTGLGFPIDGLYLRPKSDPPPYLPCGTSCTAEPFKSNTRKYLEQSQGYDFIEAIGDQVSDYAGGYDDRGFKLPNPMYNIP</sequence>
<evidence type="ECO:0008006" key="6">
    <source>
        <dbReference type="Google" id="ProtNLM"/>
    </source>
</evidence>
<protein>
    <recommendedName>
        <fullName evidence="6">Acid phosphatase</fullName>
    </recommendedName>
</protein>
<dbReference type="PANTHER" id="PTHR31284:SF10">
    <property type="entry name" value="ACID PHOSPHATASE-LIKE PROTEIN"/>
    <property type="match status" value="1"/>
</dbReference>
<feature type="signal peptide" evidence="3">
    <location>
        <begin position="1"/>
        <end position="33"/>
    </location>
</feature>
<proteinExistence type="predicted"/>
<name>A0ABS7QZ71_9ACTN</name>
<dbReference type="InterPro" id="IPR036412">
    <property type="entry name" value="HAD-like_sf"/>
</dbReference>
<dbReference type="SUPFAM" id="SSF56784">
    <property type="entry name" value="HAD-like"/>
    <property type="match status" value="1"/>
</dbReference>
<evidence type="ECO:0000313" key="4">
    <source>
        <dbReference type="EMBL" id="MBY8887069.1"/>
    </source>
</evidence>